<dbReference type="SUPFAM" id="SSF46689">
    <property type="entry name" value="Homeodomain-like"/>
    <property type="match status" value="1"/>
</dbReference>
<evidence type="ECO:0000256" key="1">
    <source>
        <dbReference type="ARBA" id="ARBA00023125"/>
    </source>
</evidence>
<dbReference type="PANTHER" id="PTHR30055">
    <property type="entry name" value="HTH-TYPE TRANSCRIPTIONAL REGULATOR RUTR"/>
    <property type="match status" value="1"/>
</dbReference>
<dbReference type="Proteomes" id="UP000244729">
    <property type="component" value="Chromosome"/>
</dbReference>
<dbReference type="PRINTS" id="PR00455">
    <property type="entry name" value="HTHTETR"/>
</dbReference>
<proteinExistence type="predicted"/>
<dbReference type="EMBL" id="CP028913">
    <property type="protein sequence ID" value="AWB95342.1"/>
    <property type="molecule type" value="Genomic_DNA"/>
</dbReference>
<dbReference type="InterPro" id="IPR001647">
    <property type="entry name" value="HTH_TetR"/>
</dbReference>
<evidence type="ECO:0000313" key="2">
    <source>
        <dbReference type="EMBL" id="AWB95342.1"/>
    </source>
</evidence>
<dbReference type="GO" id="GO:0000976">
    <property type="term" value="F:transcription cis-regulatory region binding"/>
    <property type="evidence" value="ECO:0007669"/>
    <property type="project" value="TreeGrafter"/>
</dbReference>
<dbReference type="AlphaFoldDB" id="A0A2S0WVK1"/>
<dbReference type="InterPro" id="IPR050109">
    <property type="entry name" value="HTH-type_TetR-like_transc_reg"/>
</dbReference>
<keyword evidence="3" id="KW-1185">Reference proteome</keyword>
<dbReference type="InterPro" id="IPR009057">
    <property type="entry name" value="Homeodomain-like_sf"/>
</dbReference>
<name>A0A2S0WVK1_9MICO</name>
<dbReference type="Pfam" id="PF17928">
    <property type="entry name" value="TetR_C_22"/>
    <property type="match status" value="1"/>
</dbReference>
<dbReference type="Pfam" id="PF00440">
    <property type="entry name" value="TetR_N"/>
    <property type="match status" value="1"/>
</dbReference>
<dbReference type="PROSITE" id="PS50977">
    <property type="entry name" value="HTH_TETR_2"/>
    <property type="match status" value="1"/>
</dbReference>
<dbReference type="KEGG" id="agm:DCE93_06460"/>
<organism evidence="2 3">
    <name type="scientific">Agromyces badenianii</name>
    <dbReference type="NCBI Taxonomy" id="2080742"/>
    <lineage>
        <taxon>Bacteria</taxon>
        <taxon>Bacillati</taxon>
        <taxon>Actinomycetota</taxon>
        <taxon>Actinomycetes</taxon>
        <taxon>Micrococcales</taxon>
        <taxon>Microbacteriaceae</taxon>
        <taxon>Agromyces</taxon>
    </lineage>
</organism>
<dbReference type="PANTHER" id="PTHR30055:SF226">
    <property type="entry name" value="HTH-TYPE TRANSCRIPTIONAL REGULATOR PKSA"/>
    <property type="match status" value="1"/>
</dbReference>
<sequence>MPNVDLILGADPSRRRSIRTEPTQRRSTQRLDALLDAAAEIVDESGFERLTTQMVAERAGASIGTVYRYFPDRVAVLHALRERSVRRYRERVADDMERAELDSWWRIIDVALDACAAMYRDEPGFSVVHAARRETPDDDIEPELAHRLARLIDDEFGADRDQAELRFRLGIAMELGDALISRAFERDEAGDDRYLAETKRLVHDYLAEFLGDARATSNAA</sequence>
<dbReference type="RefSeq" id="WP_108595157.1">
    <property type="nucleotide sequence ID" value="NZ_CP028913.1"/>
</dbReference>
<dbReference type="InterPro" id="IPR041674">
    <property type="entry name" value="TetR_C_22"/>
</dbReference>
<reference evidence="2 3" key="1">
    <citation type="submission" date="2018-04" db="EMBL/GenBank/DDBJ databases">
        <authorList>
            <person name="Li J."/>
        </authorList>
    </citation>
    <scope>NUCLEOTIDE SEQUENCE [LARGE SCALE GENOMIC DNA]</scope>
    <source>
        <strain evidence="3">30A</strain>
    </source>
</reference>
<gene>
    <name evidence="2" type="ORF">DCE93_06460</name>
</gene>
<keyword evidence="1" id="KW-0238">DNA-binding</keyword>
<dbReference type="GO" id="GO:0003700">
    <property type="term" value="F:DNA-binding transcription factor activity"/>
    <property type="evidence" value="ECO:0007669"/>
    <property type="project" value="TreeGrafter"/>
</dbReference>
<dbReference type="Gene3D" id="1.10.357.10">
    <property type="entry name" value="Tetracycline Repressor, domain 2"/>
    <property type="match status" value="1"/>
</dbReference>
<accession>A0A2S0WVK1</accession>
<evidence type="ECO:0000313" key="3">
    <source>
        <dbReference type="Proteomes" id="UP000244729"/>
    </source>
</evidence>
<dbReference type="OrthoDB" id="9816320at2"/>
<protein>
    <submittedName>
        <fullName evidence="2">TetR/AcrR family transcriptional regulator</fullName>
    </submittedName>
</protein>